<dbReference type="PANTHER" id="PTHR44846">
    <property type="entry name" value="MANNOSYL-D-GLYCERATE TRANSPORT/METABOLISM SYSTEM REPRESSOR MNGR-RELATED"/>
    <property type="match status" value="1"/>
</dbReference>
<evidence type="ECO:0000313" key="6">
    <source>
        <dbReference type="Proteomes" id="UP001162800"/>
    </source>
</evidence>
<dbReference type="Gene3D" id="3.40.1410.10">
    <property type="entry name" value="Chorismate lyase-like"/>
    <property type="match status" value="1"/>
</dbReference>
<dbReference type="CDD" id="cd07377">
    <property type="entry name" value="WHTH_GntR"/>
    <property type="match status" value="1"/>
</dbReference>
<name>A0ABY6G858_9BURK</name>
<gene>
    <name evidence="5" type="ORF">M9799_11815</name>
</gene>
<dbReference type="InterPro" id="IPR050679">
    <property type="entry name" value="Bact_HTH_transcr_reg"/>
</dbReference>
<dbReference type="InterPro" id="IPR011663">
    <property type="entry name" value="UTRA"/>
</dbReference>
<evidence type="ECO:0000259" key="4">
    <source>
        <dbReference type="PROSITE" id="PS50949"/>
    </source>
</evidence>
<sequence length="260" mass="28380">MPPPPTPTPPLFRQVADTIRARLRDGTYPVGIPLPGERALADSFGVARVTVRSALARLQEEGLVTRLRGQGTLPLGQAMAEQHPKLHNGLLDNIVSQGLRTRIQVLSCTRQPCGEEIGRLLQLPPAAAVLCIHRVRKSGGAPVMYSEVALPESIGAAIAQPLLEEMPLLTLMERAGYPFDHGEQELSATIAPAHVALALKIPAGSPLLQVRRVVYDARKRPIQYLLGYYAPERYRYRMHVSRSGSASKVWISEGSATRHS</sequence>
<keyword evidence="2" id="KW-0238">DNA-binding</keyword>
<keyword evidence="6" id="KW-1185">Reference proteome</keyword>
<dbReference type="Gene3D" id="1.10.10.10">
    <property type="entry name" value="Winged helix-like DNA-binding domain superfamily/Winged helix DNA-binding domain"/>
    <property type="match status" value="1"/>
</dbReference>
<dbReference type="InterPro" id="IPR036388">
    <property type="entry name" value="WH-like_DNA-bd_sf"/>
</dbReference>
<feature type="domain" description="HTH gntR-type" evidence="4">
    <location>
        <begin position="9"/>
        <end position="77"/>
    </location>
</feature>
<dbReference type="SUPFAM" id="SSF64288">
    <property type="entry name" value="Chorismate lyase-like"/>
    <property type="match status" value="1"/>
</dbReference>
<dbReference type="EMBL" id="CP106881">
    <property type="protein sequence ID" value="UYG50777.1"/>
    <property type="molecule type" value="Genomic_DNA"/>
</dbReference>
<dbReference type="PRINTS" id="PR00035">
    <property type="entry name" value="HTHGNTR"/>
</dbReference>
<dbReference type="PANTHER" id="PTHR44846:SF1">
    <property type="entry name" value="MANNOSYL-D-GLYCERATE TRANSPORT_METABOLISM SYSTEM REPRESSOR MNGR-RELATED"/>
    <property type="match status" value="1"/>
</dbReference>
<dbReference type="RefSeq" id="WP_231041874.1">
    <property type="nucleotide sequence ID" value="NZ_CP106881.1"/>
</dbReference>
<organism evidence="5 6">
    <name type="scientific">Comamonas endophytica</name>
    <dbReference type="NCBI Taxonomy" id="2949090"/>
    <lineage>
        <taxon>Bacteria</taxon>
        <taxon>Pseudomonadati</taxon>
        <taxon>Pseudomonadota</taxon>
        <taxon>Betaproteobacteria</taxon>
        <taxon>Burkholderiales</taxon>
        <taxon>Comamonadaceae</taxon>
        <taxon>Comamonas</taxon>
    </lineage>
</organism>
<dbReference type="Pfam" id="PF00392">
    <property type="entry name" value="GntR"/>
    <property type="match status" value="1"/>
</dbReference>
<dbReference type="SMART" id="SM00345">
    <property type="entry name" value="HTH_GNTR"/>
    <property type="match status" value="1"/>
</dbReference>
<evidence type="ECO:0000256" key="1">
    <source>
        <dbReference type="ARBA" id="ARBA00023015"/>
    </source>
</evidence>
<evidence type="ECO:0000256" key="2">
    <source>
        <dbReference type="ARBA" id="ARBA00023125"/>
    </source>
</evidence>
<evidence type="ECO:0000256" key="3">
    <source>
        <dbReference type="ARBA" id="ARBA00023163"/>
    </source>
</evidence>
<dbReference type="Proteomes" id="UP001162800">
    <property type="component" value="Chromosome"/>
</dbReference>
<keyword evidence="3" id="KW-0804">Transcription</keyword>
<protein>
    <submittedName>
        <fullName evidence="5">GntR family transcriptional regulator</fullName>
    </submittedName>
</protein>
<keyword evidence="1" id="KW-0805">Transcription regulation</keyword>
<dbReference type="Pfam" id="PF07702">
    <property type="entry name" value="UTRA"/>
    <property type="match status" value="1"/>
</dbReference>
<dbReference type="SMART" id="SM00866">
    <property type="entry name" value="UTRA"/>
    <property type="match status" value="1"/>
</dbReference>
<reference evidence="5" key="1">
    <citation type="submission" date="2022-09" db="EMBL/GenBank/DDBJ databases">
        <title>The complete genome of Acidovorax sp. 5MLIR.</title>
        <authorList>
            <person name="Liu L."/>
            <person name="Yue J."/>
            <person name="Yang F."/>
            <person name="Yuan J."/>
            <person name="Li L."/>
        </authorList>
    </citation>
    <scope>NUCLEOTIDE SEQUENCE</scope>
    <source>
        <strain evidence="5">5MLIR</strain>
    </source>
</reference>
<accession>A0ABY6G858</accession>
<dbReference type="InterPro" id="IPR000524">
    <property type="entry name" value="Tscrpt_reg_HTH_GntR"/>
</dbReference>
<dbReference type="SUPFAM" id="SSF46785">
    <property type="entry name" value="Winged helix' DNA-binding domain"/>
    <property type="match status" value="1"/>
</dbReference>
<dbReference type="PROSITE" id="PS50949">
    <property type="entry name" value="HTH_GNTR"/>
    <property type="match status" value="1"/>
</dbReference>
<evidence type="ECO:0000313" key="5">
    <source>
        <dbReference type="EMBL" id="UYG50777.1"/>
    </source>
</evidence>
<dbReference type="InterPro" id="IPR028978">
    <property type="entry name" value="Chorismate_lyase_/UTRA_dom_sf"/>
</dbReference>
<proteinExistence type="predicted"/>
<dbReference type="InterPro" id="IPR036390">
    <property type="entry name" value="WH_DNA-bd_sf"/>
</dbReference>